<accession>A0A8S1KHD9</accession>
<keyword evidence="12" id="KW-1185">Reference proteome</keyword>
<feature type="domain" description="EF-hand" evidence="10">
    <location>
        <begin position="397"/>
        <end position="432"/>
    </location>
</feature>
<evidence type="ECO:0000256" key="4">
    <source>
        <dbReference type="ARBA" id="ARBA00022741"/>
    </source>
</evidence>
<evidence type="ECO:0008006" key="13">
    <source>
        <dbReference type="Google" id="ProtNLM"/>
    </source>
</evidence>
<dbReference type="FunFam" id="1.10.238.10:FF:000447">
    <property type="entry name" value="Protein kinase, putative"/>
    <property type="match status" value="1"/>
</dbReference>
<evidence type="ECO:0000256" key="2">
    <source>
        <dbReference type="ARBA" id="ARBA00022527"/>
    </source>
</evidence>
<evidence type="ECO:0000259" key="10">
    <source>
        <dbReference type="PROSITE" id="PS50222"/>
    </source>
</evidence>
<dbReference type="EMBL" id="CAJJDN010000006">
    <property type="protein sequence ID" value="CAD8052282.1"/>
    <property type="molecule type" value="Genomic_DNA"/>
</dbReference>
<evidence type="ECO:0000256" key="8">
    <source>
        <dbReference type="SAM" id="MobiDB-lite"/>
    </source>
</evidence>
<dbReference type="GO" id="GO:0005524">
    <property type="term" value="F:ATP binding"/>
    <property type="evidence" value="ECO:0007669"/>
    <property type="project" value="UniProtKB-KW"/>
</dbReference>
<evidence type="ECO:0000259" key="9">
    <source>
        <dbReference type="PROSITE" id="PS50011"/>
    </source>
</evidence>
<proteinExistence type="inferred from homology"/>
<dbReference type="OrthoDB" id="26525at2759"/>
<dbReference type="Pfam" id="PF13499">
    <property type="entry name" value="EF-hand_7"/>
    <property type="match status" value="1"/>
</dbReference>
<comment type="cofactor">
    <cofactor evidence="1">
        <name>Mg(2+)</name>
        <dbReference type="ChEBI" id="CHEBI:18420"/>
    </cofactor>
</comment>
<dbReference type="SMART" id="SM00220">
    <property type="entry name" value="S_TKc"/>
    <property type="match status" value="1"/>
</dbReference>
<dbReference type="GO" id="GO:0004674">
    <property type="term" value="F:protein serine/threonine kinase activity"/>
    <property type="evidence" value="ECO:0007669"/>
    <property type="project" value="UniProtKB-KW"/>
</dbReference>
<dbReference type="PROSITE" id="PS50011">
    <property type="entry name" value="PROTEIN_KINASE_DOM"/>
    <property type="match status" value="1"/>
</dbReference>
<evidence type="ECO:0000256" key="3">
    <source>
        <dbReference type="ARBA" id="ARBA00022679"/>
    </source>
</evidence>
<dbReference type="Pfam" id="PF00069">
    <property type="entry name" value="Pkinase"/>
    <property type="match status" value="1"/>
</dbReference>
<dbReference type="PANTHER" id="PTHR24349">
    <property type="entry name" value="SERINE/THREONINE-PROTEIN KINASE"/>
    <property type="match status" value="1"/>
</dbReference>
<feature type="region of interest" description="Disordered" evidence="8">
    <location>
        <begin position="15"/>
        <end position="55"/>
    </location>
</feature>
<reference evidence="11" key="1">
    <citation type="submission" date="2021-01" db="EMBL/GenBank/DDBJ databases">
        <authorList>
            <consortium name="Genoscope - CEA"/>
            <person name="William W."/>
        </authorList>
    </citation>
    <scope>NUCLEOTIDE SEQUENCE</scope>
</reference>
<comment type="caution">
    <text evidence="11">The sequence shown here is derived from an EMBL/GenBank/DDBJ whole genome shotgun (WGS) entry which is preliminary data.</text>
</comment>
<feature type="domain" description="Protein kinase" evidence="9">
    <location>
        <begin position="68"/>
        <end position="316"/>
    </location>
</feature>
<dbReference type="Proteomes" id="UP000692954">
    <property type="component" value="Unassembled WGS sequence"/>
</dbReference>
<comment type="similarity">
    <text evidence="7">Belongs to the protein kinase superfamily. Ser/Thr protein kinase family. CDPK subfamily.</text>
</comment>
<dbReference type="InterPro" id="IPR050205">
    <property type="entry name" value="CDPK_Ser/Thr_kinases"/>
</dbReference>
<keyword evidence="6" id="KW-0067">ATP-binding</keyword>
<dbReference type="InterPro" id="IPR002048">
    <property type="entry name" value="EF_hand_dom"/>
</dbReference>
<evidence type="ECO:0000313" key="11">
    <source>
        <dbReference type="EMBL" id="CAD8052282.1"/>
    </source>
</evidence>
<evidence type="ECO:0000313" key="12">
    <source>
        <dbReference type="Proteomes" id="UP000692954"/>
    </source>
</evidence>
<name>A0A8S1KHD9_9CILI</name>
<evidence type="ECO:0000256" key="5">
    <source>
        <dbReference type="ARBA" id="ARBA00022777"/>
    </source>
</evidence>
<dbReference type="SMART" id="SM00054">
    <property type="entry name" value="EFh"/>
    <property type="match status" value="2"/>
</dbReference>
<dbReference type="AlphaFoldDB" id="A0A8S1KHD9"/>
<dbReference type="InterPro" id="IPR000719">
    <property type="entry name" value="Prot_kinase_dom"/>
</dbReference>
<dbReference type="PROSITE" id="PS50222">
    <property type="entry name" value="EF_HAND_2"/>
    <property type="match status" value="2"/>
</dbReference>
<sequence length="494" mass="58845">MGSCSSQQMKISMKAKLSEVKQKQSLTTTPNRQSTQQNGMRSHSRHNTHTAFQSNSDLSQQGYSLKNINFFLVYRNTNFSSYYSLLQREDKNFPFTTIQHNNTGTVRIIKSYKTSDSKYIAQLLKFQLHHPNLIQQFEIYEEQQKFHVAEENNNKIVVLNSKIYNDEKDIAFIFNQMVEVIEYLHHQKLTHGHLTLQCFALFGDKYLKLYDLYHLFMKKKPTIEETHFLPPEYFENQEYSEERDIWSLGIILYHLFYQCSPFESTTASLLKLEIQASNILYQNTISDEAISLLQQILEKNPKKRVKINEITKHIWFKKQQVFLLDEQIKETILRLKQSKKLNILQVYLLKFIINNYPPDKLREIYSVFRSLDLDNDGFFSIQELITSYSEFVEDSDNTKIICMNIFQKVDMDKDRKITFQEFILYAFDRKELIEEDVIDTSFKLLKNKKNFITAESLSIQYTLEKEFFTDIMMELLKKDYMTFQNFKDLMNQTV</sequence>
<keyword evidence="3" id="KW-0808">Transferase</keyword>
<keyword evidence="5" id="KW-0418">Kinase</keyword>
<feature type="domain" description="EF-hand" evidence="10">
    <location>
        <begin position="359"/>
        <end position="394"/>
    </location>
</feature>
<evidence type="ECO:0000256" key="7">
    <source>
        <dbReference type="ARBA" id="ARBA00024334"/>
    </source>
</evidence>
<evidence type="ECO:0000256" key="1">
    <source>
        <dbReference type="ARBA" id="ARBA00001946"/>
    </source>
</evidence>
<keyword evidence="4" id="KW-0547">Nucleotide-binding</keyword>
<dbReference type="CDD" id="cd00051">
    <property type="entry name" value="EFh"/>
    <property type="match status" value="1"/>
</dbReference>
<organism evidence="11 12">
    <name type="scientific">Paramecium sonneborni</name>
    <dbReference type="NCBI Taxonomy" id="65129"/>
    <lineage>
        <taxon>Eukaryota</taxon>
        <taxon>Sar</taxon>
        <taxon>Alveolata</taxon>
        <taxon>Ciliophora</taxon>
        <taxon>Intramacronucleata</taxon>
        <taxon>Oligohymenophorea</taxon>
        <taxon>Peniculida</taxon>
        <taxon>Parameciidae</taxon>
        <taxon>Paramecium</taxon>
    </lineage>
</organism>
<feature type="compositionally biased region" description="Polar residues" evidence="8">
    <location>
        <begin position="23"/>
        <end position="41"/>
    </location>
</feature>
<dbReference type="PROSITE" id="PS00018">
    <property type="entry name" value="EF_HAND_1"/>
    <property type="match status" value="1"/>
</dbReference>
<gene>
    <name evidence="11" type="ORF">PSON_ATCC_30995.1.T0060376</name>
</gene>
<dbReference type="GO" id="GO:0005509">
    <property type="term" value="F:calcium ion binding"/>
    <property type="evidence" value="ECO:0007669"/>
    <property type="project" value="InterPro"/>
</dbReference>
<dbReference type="InterPro" id="IPR018247">
    <property type="entry name" value="EF_Hand_1_Ca_BS"/>
</dbReference>
<protein>
    <recommendedName>
        <fullName evidence="13">Calcium-dependent protein kinase</fullName>
    </recommendedName>
</protein>
<keyword evidence="2" id="KW-0723">Serine/threonine-protein kinase</keyword>
<evidence type="ECO:0000256" key="6">
    <source>
        <dbReference type="ARBA" id="ARBA00022840"/>
    </source>
</evidence>